<keyword evidence="4" id="KW-1185">Reference proteome</keyword>
<evidence type="ECO:0000313" key="4">
    <source>
        <dbReference type="Proteomes" id="UP000004915"/>
    </source>
</evidence>
<feature type="chain" id="PRO_5038431042" description="ARB-07466-like C-terminal domain-containing protein" evidence="1">
    <location>
        <begin position="31"/>
        <end position="221"/>
    </location>
</feature>
<dbReference type="PATRIC" id="fig|1078020.3.peg.3870"/>
<proteinExistence type="predicted"/>
<dbReference type="Proteomes" id="UP000004915">
    <property type="component" value="Unassembled WGS sequence"/>
</dbReference>
<dbReference type="AlphaFoldDB" id="G7CLN3"/>
<accession>G7CLN3</accession>
<dbReference type="Pfam" id="PF26571">
    <property type="entry name" value="VldE"/>
    <property type="match status" value="1"/>
</dbReference>
<gene>
    <name evidence="3" type="ORF">KEK_19626</name>
</gene>
<organism evidence="3 4">
    <name type="scientific">Mycolicibacterium thermoresistibile (strain ATCC 19527 / DSM 44167 / CIP 105390 / JCM 6362 / NCTC 10409 / 316)</name>
    <name type="common">Mycobacterium thermoresistibile</name>
    <dbReference type="NCBI Taxonomy" id="1078020"/>
    <lineage>
        <taxon>Bacteria</taxon>
        <taxon>Bacillati</taxon>
        <taxon>Actinomycetota</taxon>
        <taxon>Actinomycetes</taxon>
        <taxon>Mycobacteriales</taxon>
        <taxon>Mycobacteriaceae</taxon>
        <taxon>Mycolicibacterium</taxon>
    </lineage>
</organism>
<feature type="signal peptide" evidence="1">
    <location>
        <begin position="1"/>
        <end position="30"/>
    </location>
</feature>
<comment type="caution">
    <text evidence="3">The sequence shown here is derived from an EMBL/GenBank/DDBJ whole genome shotgun (WGS) entry which is preliminary data.</text>
</comment>
<protein>
    <recommendedName>
        <fullName evidence="2">ARB-07466-like C-terminal domain-containing protein</fullName>
    </recommendedName>
</protein>
<keyword evidence="1" id="KW-0732">Signal</keyword>
<evidence type="ECO:0000256" key="1">
    <source>
        <dbReference type="SAM" id="SignalP"/>
    </source>
</evidence>
<feature type="domain" description="ARB-07466-like C-terminal" evidence="2">
    <location>
        <begin position="99"/>
        <end position="201"/>
    </location>
</feature>
<sequence>MGKHRLARTRRRTWWPAAAMAVPLAGLLSAAAGGHAHLDPFPDSRDATGWNTELVATAPNGPSGTHYRIPAADPPPLPASRAAHRIDPESLPPGVAPEAGLQVKTILAARAVSALFPEIMQIGGVRPDSMRWHPNGLAIDVMIPDYASPEGRALGDEIVEFVLANGDRFGLDHIIWRQTYYPRNGTPRPMADRGSDNANHYNHVHIATTGGGYPSGRTFLR</sequence>
<dbReference type="EMBL" id="AGVE01000049">
    <property type="protein sequence ID" value="EHI11117.1"/>
    <property type="molecule type" value="Genomic_DNA"/>
</dbReference>
<evidence type="ECO:0000259" key="2">
    <source>
        <dbReference type="Pfam" id="PF26571"/>
    </source>
</evidence>
<dbReference type="eggNOG" id="COG4991">
    <property type="taxonomic scope" value="Bacteria"/>
</dbReference>
<evidence type="ECO:0000313" key="3">
    <source>
        <dbReference type="EMBL" id="EHI11117.1"/>
    </source>
</evidence>
<dbReference type="InterPro" id="IPR058593">
    <property type="entry name" value="ARB_07466-like_C"/>
</dbReference>
<name>G7CLN3_MYCT3</name>
<dbReference type="RefSeq" id="WP_003927394.1">
    <property type="nucleotide sequence ID" value="NZ_AGVE01000049.1"/>
</dbReference>
<reference evidence="3 4" key="1">
    <citation type="submission" date="2011-11" db="EMBL/GenBank/DDBJ databases">
        <authorList>
            <consortium name="Tuberculosis Structural Genomics Consortium"/>
            <person name="Ioerger T.R."/>
        </authorList>
    </citation>
    <scope>NUCLEOTIDE SEQUENCE [LARGE SCALE GENOMIC DNA]</scope>
    <source>
        <strain evidence="4">ATCC 19527 / DSM 44167 / CIP 105390 / JCM 6362 / NCTC 10409 / 316</strain>
    </source>
</reference>